<evidence type="ECO:0000313" key="3">
    <source>
        <dbReference type="EMBL" id="GJQ14442.1"/>
    </source>
</evidence>
<dbReference type="OrthoDB" id="10377928at2759"/>
<name>A0A9C7Q3B7_9RHOD</name>
<keyword evidence="1" id="KW-0175">Coiled coil</keyword>
<feature type="coiled-coil region" evidence="1">
    <location>
        <begin position="160"/>
        <end position="194"/>
    </location>
</feature>
<reference evidence="3" key="2">
    <citation type="submission" date="2022-01" db="EMBL/GenBank/DDBJ databases">
        <authorList>
            <person name="Hirooka S."/>
            <person name="Miyagishima S.Y."/>
        </authorList>
    </citation>
    <scope>NUCLEOTIDE SEQUENCE</scope>
    <source>
        <strain evidence="3">NBRC 102759</strain>
    </source>
</reference>
<feature type="transmembrane region" description="Helical" evidence="2">
    <location>
        <begin position="233"/>
        <end position="250"/>
    </location>
</feature>
<keyword evidence="4" id="KW-1185">Reference proteome</keyword>
<dbReference type="EMBL" id="BQMJ01000055">
    <property type="protein sequence ID" value="GJQ14442.1"/>
    <property type="molecule type" value="Genomic_DNA"/>
</dbReference>
<organism evidence="3 4">
    <name type="scientific">Galdieria partita</name>
    <dbReference type="NCBI Taxonomy" id="83374"/>
    <lineage>
        <taxon>Eukaryota</taxon>
        <taxon>Rhodophyta</taxon>
        <taxon>Bangiophyceae</taxon>
        <taxon>Galdieriales</taxon>
        <taxon>Galdieriaceae</taxon>
        <taxon>Galdieria</taxon>
    </lineage>
</organism>
<dbReference type="AlphaFoldDB" id="A0A9C7Q3B7"/>
<sequence length="255" mass="29940">MFLICCWNCSRVYSSKSFSPQQRKCFKPTKRKLTCWNAEVVCCDAVEEKGSSTQNASSVPSSLLETIGMDELREELRSSLENAIRKAKDKGEFKLTEEERRVLDELEKRGVEELRNIFEKLKEQMREVPNNEEQKQIENETTVRRERMLDLYDQQVNTLLQVMQQERKKLHQEKTQIEQLRKQYEEDLQRREAIRPNTLPKVLLLACGVTFGFSCLYYVWVSLETDQSDNLRNAVWNALATVVAVLVYESQTKKK</sequence>
<keyword evidence="2" id="KW-0812">Transmembrane</keyword>
<proteinExistence type="predicted"/>
<evidence type="ECO:0000256" key="2">
    <source>
        <dbReference type="SAM" id="Phobius"/>
    </source>
</evidence>
<evidence type="ECO:0000313" key="4">
    <source>
        <dbReference type="Proteomes" id="UP001061958"/>
    </source>
</evidence>
<evidence type="ECO:0000256" key="1">
    <source>
        <dbReference type="SAM" id="Coils"/>
    </source>
</evidence>
<comment type="caution">
    <text evidence="3">The sequence shown here is derived from an EMBL/GenBank/DDBJ whole genome shotgun (WGS) entry which is preliminary data.</text>
</comment>
<reference evidence="3" key="1">
    <citation type="journal article" date="2022" name="Proc. Natl. Acad. Sci. U.S.A.">
        <title>Life cycle and functional genomics of the unicellular red alga Galdieria for elucidating algal and plant evolution and industrial use.</title>
        <authorList>
            <person name="Hirooka S."/>
            <person name="Itabashi T."/>
            <person name="Ichinose T.M."/>
            <person name="Onuma R."/>
            <person name="Fujiwara T."/>
            <person name="Yamashita S."/>
            <person name="Jong L.W."/>
            <person name="Tomita R."/>
            <person name="Iwane A.H."/>
            <person name="Miyagishima S.Y."/>
        </authorList>
    </citation>
    <scope>NUCLEOTIDE SEQUENCE</scope>
    <source>
        <strain evidence="3">NBRC 102759</strain>
    </source>
</reference>
<keyword evidence="2" id="KW-0472">Membrane</keyword>
<dbReference type="Proteomes" id="UP001061958">
    <property type="component" value="Unassembled WGS sequence"/>
</dbReference>
<protein>
    <submittedName>
        <fullName evidence="3">Uncharacterized protein</fullName>
    </submittedName>
</protein>
<gene>
    <name evidence="3" type="ORF">GpartN1_g6233.t1</name>
</gene>
<accession>A0A9C7Q3B7</accession>
<feature type="transmembrane region" description="Helical" evidence="2">
    <location>
        <begin position="202"/>
        <end position="221"/>
    </location>
</feature>
<keyword evidence="2" id="KW-1133">Transmembrane helix</keyword>